<evidence type="ECO:0000256" key="9">
    <source>
        <dbReference type="ARBA" id="ARBA00022827"/>
    </source>
</evidence>
<dbReference type="GO" id="GO:0003919">
    <property type="term" value="F:FMN adenylyltransferase activity"/>
    <property type="evidence" value="ECO:0007669"/>
    <property type="project" value="UniProtKB-UniRule"/>
</dbReference>
<evidence type="ECO:0000256" key="6">
    <source>
        <dbReference type="ARBA" id="ARBA00022695"/>
    </source>
</evidence>
<dbReference type="Pfam" id="PF06574">
    <property type="entry name" value="FAD_syn"/>
    <property type="match status" value="1"/>
</dbReference>
<dbReference type="SUPFAM" id="SSF82114">
    <property type="entry name" value="Riboflavin kinase-like"/>
    <property type="match status" value="1"/>
</dbReference>
<keyword evidence="9 14" id="KW-0274">FAD</keyword>
<evidence type="ECO:0000256" key="2">
    <source>
        <dbReference type="ARBA" id="ARBA00005201"/>
    </source>
</evidence>
<evidence type="ECO:0000256" key="7">
    <source>
        <dbReference type="ARBA" id="ARBA00022741"/>
    </source>
</evidence>
<evidence type="ECO:0000256" key="10">
    <source>
        <dbReference type="ARBA" id="ARBA00022840"/>
    </source>
</evidence>
<keyword evidence="6 14" id="KW-0548">Nucleotidyltransferase</keyword>
<dbReference type="GO" id="GO:0006747">
    <property type="term" value="P:FAD biosynthetic process"/>
    <property type="evidence" value="ECO:0007669"/>
    <property type="project" value="UniProtKB-UniRule"/>
</dbReference>
<name>A0A8I0DQB8_9FIRM</name>
<dbReference type="EC" id="2.7.7.2" evidence="14"/>
<comment type="pathway">
    <text evidence="1 14">Cofactor biosynthesis; FAD biosynthesis; FAD from FMN: step 1/1.</text>
</comment>
<evidence type="ECO:0000313" key="16">
    <source>
        <dbReference type="EMBL" id="MBC5649643.1"/>
    </source>
</evidence>
<dbReference type="Gene3D" id="2.40.30.30">
    <property type="entry name" value="Riboflavin kinase-like"/>
    <property type="match status" value="1"/>
</dbReference>
<comment type="pathway">
    <text evidence="2 14">Cofactor biosynthesis; FMN biosynthesis; FMN from riboflavin (ATP route): step 1/1.</text>
</comment>
<accession>A0A8I0DQB8</accession>
<keyword evidence="5 14" id="KW-0808">Transferase</keyword>
<dbReference type="SMART" id="SM00904">
    <property type="entry name" value="Flavokinase"/>
    <property type="match status" value="1"/>
</dbReference>
<dbReference type="InterPro" id="IPR023465">
    <property type="entry name" value="Riboflavin_kinase_dom_sf"/>
</dbReference>
<dbReference type="Proteomes" id="UP000652847">
    <property type="component" value="Unassembled WGS sequence"/>
</dbReference>
<dbReference type="EMBL" id="JACOOT010000002">
    <property type="protein sequence ID" value="MBC5649643.1"/>
    <property type="molecule type" value="Genomic_DNA"/>
</dbReference>
<dbReference type="GO" id="GO:0008531">
    <property type="term" value="F:riboflavin kinase activity"/>
    <property type="evidence" value="ECO:0007669"/>
    <property type="project" value="UniProtKB-UniRule"/>
</dbReference>
<evidence type="ECO:0000313" key="17">
    <source>
        <dbReference type="Proteomes" id="UP000652847"/>
    </source>
</evidence>
<comment type="catalytic activity">
    <reaction evidence="12 14">
        <text>riboflavin + ATP = FMN + ADP + H(+)</text>
        <dbReference type="Rhea" id="RHEA:14357"/>
        <dbReference type="ChEBI" id="CHEBI:15378"/>
        <dbReference type="ChEBI" id="CHEBI:30616"/>
        <dbReference type="ChEBI" id="CHEBI:57986"/>
        <dbReference type="ChEBI" id="CHEBI:58210"/>
        <dbReference type="ChEBI" id="CHEBI:456216"/>
        <dbReference type="EC" id="2.7.1.26"/>
    </reaction>
</comment>
<evidence type="ECO:0000256" key="3">
    <source>
        <dbReference type="ARBA" id="ARBA00022630"/>
    </source>
</evidence>
<comment type="caution">
    <text evidence="16">The sequence shown here is derived from an EMBL/GenBank/DDBJ whole genome shotgun (WGS) entry which is preliminary data.</text>
</comment>
<dbReference type="InterPro" id="IPR015864">
    <property type="entry name" value="FAD_synthase"/>
</dbReference>
<comment type="catalytic activity">
    <reaction evidence="13 14">
        <text>FMN + ATP + H(+) = FAD + diphosphate</text>
        <dbReference type="Rhea" id="RHEA:17237"/>
        <dbReference type="ChEBI" id="CHEBI:15378"/>
        <dbReference type="ChEBI" id="CHEBI:30616"/>
        <dbReference type="ChEBI" id="CHEBI:33019"/>
        <dbReference type="ChEBI" id="CHEBI:57692"/>
        <dbReference type="ChEBI" id="CHEBI:58210"/>
        <dbReference type="EC" id="2.7.7.2"/>
    </reaction>
</comment>
<dbReference type="SUPFAM" id="SSF52374">
    <property type="entry name" value="Nucleotidylyl transferase"/>
    <property type="match status" value="1"/>
</dbReference>
<dbReference type="NCBIfam" id="TIGR00083">
    <property type="entry name" value="ribF"/>
    <property type="match status" value="1"/>
</dbReference>
<gene>
    <name evidence="16" type="ORF">H8S54_00540</name>
</gene>
<dbReference type="PANTHER" id="PTHR22749">
    <property type="entry name" value="RIBOFLAVIN KINASE/FMN ADENYLYLTRANSFERASE"/>
    <property type="match status" value="1"/>
</dbReference>
<dbReference type="EC" id="2.7.1.26" evidence="14"/>
<comment type="similarity">
    <text evidence="14">Belongs to the ribF family.</text>
</comment>
<evidence type="ECO:0000256" key="11">
    <source>
        <dbReference type="ARBA" id="ARBA00023268"/>
    </source>
</evidence>
<proteinExistence type="inferred from homology"/>
<dbReference type="AlphaFoldDB" id="A0A8I0DQB8"/>
<dbReference type="Gene3D" id="3.40.50.620">
    <property type="entry name" value="HUPs"/>
    <property type="match status" value="1"/>
</dbReference>
<dbReference type="RefSeq" id="WP_117853476.1">
    <property type="nucleotide sequence ID" value="NZ_JACOOT010000002.1"/>
</dbReference>
<dbReference type="Pfam" id="PF01687">
    <property type="entry name" value="Flavokinase"/>
    <property type="match status" value="1"/>
</dbReference>
<dbReference type="InterPro" id="IPR023468">
    <property type="entry name" value="Riboflavin_kinase"/>
</dbReference>
<dbReference type="InterPro" id="IPR014729">
    <property type="entry name" value="Rossmann-like_a/b/a_fold"/>
</dbReference>
<dbReference type="CDD" id="cd02064">
    <property type="entry name" value="FAD_synthetase_N"/>
    <property type="match status" value="1"/>
</dbReference>
<keyword evidence="7 14" id="KW-0547">Nucleotide-binding</keyword>
<keyword evidence="8 14" id="KW-0418">Kinase</keyword>
<dbReference type="PANTHER" id="PTHR22749:SF6">
    <property type="entry name" value="RIBOFLAVIN KINASE"/>
    <property type="match status" value="1"/>
</dbReference>
<feature type="domain" description="Riboflavin kinase" evidence="15">
    <location>
        <begin position="171"/>
        <end position="295"/>
    </location>
</feature>
<dbReference type="PIRSF" id="PIRSF004491">
    <property type="entry name" value="FAD_Synth"/>
    <property type="match status" value="1"/>
</dbReference>
<organism evidence="16 17">
    <name type="scientific">Blautia segnis</name>
    <dbReference type="NCBI Taxonomy" id="2763030"/>
    <lineage>
        <taxon>Bacteria</taxon>
        <taxon>Bacillati</taxon>
        <taxon>Bacillota</taxon>
        <taxon>Clostridia</taxon>
        <taxon>Lachnospirales</taxon>
        <taxon>Lachnospiraceae</taxon>
        <taxon>Blautia</taxon>
    </lineage>
</organism>
<protein>
    <recommendedName>
        <fullName evidence="14">Riboflavin biosynthesis protein</fullName>
    </recommendedName>
    <domain>
        <recommendedName>
            <fullName evidence="14">Riboflavin kinase</fullName>
            <ecNumber evidence="14">2.7.1.26</ecNumber>
        </recommendedName>
        <alternativeName>
            <fullName evidence="14">Flavokinase</fullName>
        </alternativeName>
    </domain>
    <domain>
        <recommendedName>
            <fullName evidence="14">FMN adenylyltransferase</fullName>
            <ecNumber evidence="14">2.7.7.2</ecNumber>
        </recommendedName>
        <alternativeName>
            <fullName evidence="14">FAD pyrophosphorylase</fullName>
        </alternativeName>
        <alternativeName>
            <fullName evidence="14">FAD synthase</fullName>
        </alternativeName>
    </domain>
</protein>
<evidence type="ECO:0000256" key="13">
    <source>
        <dbReference type="ARBA" id="ARBA00049494"/>
    </source>
</evidence>
<evidence type="ECO:0000256" key="14">
    <source>
        <dbReference type="PIRNR" id="PIRNR004491"/>
    </source>
</evidence>
<sequence length="300" mass="33784">MEYLKIEGEFPKLANCAVTMGKFDGIHRGHRKLVEKIKERKALGEQAVLFAIDASSNMILTSAERASLLEKLGVDVLVECQLDDRIRHMKAENFIKEILMGDLGASYVVVGEDNRFGFERKGTPKLLEEFGSKYGFQVEILSKEMDGRRKISSTFIREELKKGNMEKVSSLMGADYFVEGQVVHGRGMGHKVLLPTTNLVPPKSKILPPNGVYVTSSYFGEKVYHGITNIGYKPTVGESFVGVETYLFDCEEDLYGENCRVDFKKFLRPERKFSSLEALKARLLADAEDGRAYFNEGDHN</sequence>
<evidence type="ECO:0000256" key="8">
    <source>
        <dbReference type="ARBA" id="ARBA00022777"/>
    </source>
</evidence>
<evidence type="ECO:0000259" key="15">
    <source>
        <dbReference type="SMART" id="SM00904"/>
    </source>
</evidence>
<dbReference type="NCBIfam" id="NF004162">
    <property type="entry name" value="PRK05627.1-5"/>
    <property type="match status" value="1"/>
</dbReference>
<dbReference type="GO" id="GO:0005524">
    <property type="term" value="F:ATP binding"/>
    <property type="evidence" value="ECO:0007669"/>
    <property type="project" value="UniProtKB-UniRule"/>
</dbReference>
<evidence type="ECO:0000256" key="4">
    <source>
        <dbReference type="ARBA" id="ARBA00022643"/>
    </source>
</evidence>
<dbReference type="UniPathway" id="UPA00276">
    <property type="reaction ID" value="UER00406"/>
</dbReference>
<dbReference type="GO" id="GO:0009398">
    <property type="term" value="P:FMN biosynthetic process"/>
    <property type="evidence" value="ECO:0007669"/>
    <property type="project" value="UniProtKB-UniRule"/>
</dbReference>
<dbReference type="InterPro" id="IPR002606">
    <property type="entry name" value="Riboflavin_kinase_bac"/>
</dbReference>
<dbReference type="GO" id="GO:0009231">
    <property type="term" value="P:riboflavin biosynthetic process"/>
    <property type="evidence" value="ECO:0007669"/>
    <property type="project" value="InterPro"/>
</dbReference>
<reference evidence="16 17" key="1">
    <citation type="submission" date="2020-08" db="EMBL/GenBank/DDBJ databases">
        <title>Genome public.</title>
        <authorList>
            <person name="Liu C."/>
            <person name="Sun Q."/>
        </authorList>
    </citation>
    <scope>NUCLEOTIDE SEQUENCE [LARGE SCALE GENOMIC DNA]</scope>
    <source>
        <strain evidence="16 17">BX17</strain>
    </source>
</reference>
<evidence type="ECO:0000256" key="1">
    <source>
        <dbReference type="ARBA" id="ARBA00004726"/>
    </source>
</evidence>
<evidence type="ECO:0000256" key="5">
    <source>
        <dbReference type="ARBA" id="ARBA00022679"/>
    </source>
</evidence>
<keyword evidence="10 14" id="KW-0067">ATP-binding</keyword>
<keyword evidence="11" id="KW-0511">Multifunctional enzyme</keyword>
<keyword evidence="3 14" id="KW-0285">Flavoprotein</keyword>
<dbReference type="InterPro" id="IPR015865">
    <property type="entry name" value="Riboflavin_kinase_bac/euk"/>
</dbReference>
<evidence type="ECO:0000256" key="12">
    <source>
        <dbReference type="ARBA" id="ARBA00047880"/>
    </source>
</evidence>
<dbReference type="UniPathway" id="UPA00277">
    <property type="reaction ID" value="UER00407"/>
</dbReference>
<keyword evidence="17" id="KW-1185">Reference proteome</keyword>
<keyword evidence="4 14" id="KW-0288">FMN</keyword>